<dbReference type="InterPro" id="IPR039171">
    <property type="entry name" value="Cwc2/Slt11"/>
</dbReference>
<dbReference type="InterPro" id="IPR036855">
    <property type="entry name" value="Znf_CCCH_sf"/>
</dbReference>
<dbReference type="Proteomes" id="UP000887564">
    <property type="component" value="Unplaced"/>
</dbReference>
<dbReference type="PANTHER" id="PTHR14089">
    <property type="entry name" value="PRE-MRNA-SPLICING FACTOR RBM22"/>
    <property type="match status" value="1"/>
</dbReference>
<comment type="subcellular location">
    <subcellularLocation>
        <location evidence="1">Cytoplasm</location>
    </subcellularLocation>
</comment>
<dbReference type="InterPro" id="IPR057674">
    <property type="entry name" value="Znf-CCCH_RBM22"/>
</dbReference>
<evidence type="ECO:0000256" key="4">
    <source>
        <dbReference type="ARBA" id="ARBA00022771"/>
    </source>
</evidence>
<dbReference type="AlphaFoldDB" id="A0A914RKK0"/>
<evidence type="ECO:0000256" key="7">
    <source>
        <dbReference type="PROSITE-ProRule" id="PRU00723"/>
    </source>
</evidence>
<evidence type="ECO:0000256" key="1">
    <source>
        <dbReference type="ARBA" id="ARBA00004496"/>
    </source>
</evidence>
<feature type="domain" description="C3H1-type" evidence="9">
    <location>
        <begin position="5"/>
        <end position="28"/>
    </location>
</feature>
<dbReference type="GO" id="GO:0071006">
    <property type="term" value="C:U2-type catalytic step 1 spliceosome"/>
    <property type="evidence" value="ECO:0007669"/>
    <property type="project" value="TreeGrafter"/>
</dbReference>
<reference evidence="11" key="1">
    <citation type="submission" date="2022-11" db="UniProtKB">
        <authorList>
            <consortium name="WormBaseParasite"/>
        </authorList>
    </citation>
    <scope>IDENTIFICATION</scope>
</reference>
<keyword evidence="5 7" id="KW-0862">Zinc</keyword>
<dbReference type="PROSITE" id="PS50103">
    <property type="entry name" value="ZF_C3H1"/>
    <property type="match status" value="1"/>
</dbReference>
<organism evidence="10 11">
    <name type="scientific">Parascaris equorum</name>
    <name type="common">Equine roundworm</name>
    <dbReference type="NCBI Taxonomy" id="6256"/>
    <lineage>
        <taxon>Eukaryota</taxon>
        <taxon>Metazoa</taxon>
        <taxon>Ecdysozoa</taxon>
        <taxon>Nematoda</taxon>
        <taxon>Chromadorea</taxon>
        <taxon>Rhabditida</taxon>
        <taxon>Spirurina</taxon>
        <taxon>Ascaridomorpha</taxon>
        <taxon>Ascaridoidea</taxon>
        <taxon>Ascarididae</taxon>
        <taxon>Parascaris</taxon>
    </lineage>
</organism>
<sequence length="114" mass="13134">PYYQRNKPHICSFFVKGECKRGEECPYRLVNFLILFFRSISSRFQHEKPSDPDDPLSHQNMRDRYYGNNDPVADKLLNRAKAMPVLQPPEDTTITTLYVGDLGPAGTITEADLR</sequence>
<keyword evidence="3 7" id="KW-0479">Metal-binding</keyword>
<keyword evidence="4 7" id="KW-0863">Zinc-finger</keyword>
<feature type="zinc finger region" description="C3H1-type" evidence="7">
    <location>
        <begin position="5"/>
        <end position="28"/>
    </location>
</feature>
<feature type="region of interest" description="Disordered" evidence="8">
    <location>
        <begin position="45"/>
        <end position="71"/>
    </location>
</feature>
<evidence type="ECO:0000256" key="6">
    <source>
        <dbReference type="ARBA" id="ARBA00022884"/>
    </source>
</evidence>
<evidence type="ECO:0000256" key="8">
    <source>
        <dbReference type="SAM" id="MobiDB-lite"/>
    </source>
</evidence>
<dbReference type="GO" id="GO:0000974">
    <property type="term" value="C:Prp19 complex"/>
    <property type="evidence" value="ECO:0007669"/>
    <property type="project" value="TreeGrafter"/>
</dbReference>
<dbReference type="SUPFAM" id="SSF90229">
    <property type="entry name" value="CCCH zinc finger"/>
    <property type="match status" value="1"/>
</dbReference>
<evidence type="ECO:0000256" key="3">
    <source>
        <dbReference type="ARBA" id="ARBA00022723"/>
    </source>
</evidence>
<evidence type="ECO:0000313" key="10">
    <source>
        <dbReference type="Proteomes" id="UP000887564"/>
    </source>
</evidence>
<keyword evidence="2" id="KW-0963">Cytoplasm</keyword>
<evidence type="ECO:0000256" key="2">
    <source>
        <dbReference type="ARBA" id="ARBA00022490"/>
    </source>
</evidence>
<dbReference type="PANTHER" id="PTHR14089:SF6">
    <property type="entry name" value="PRE-MRNA-SPLICING FACTOR RBM22"/>
    <property type="match status" value="1"/>
</dbReference>
<proteinExistence type="predicted"/>
<dbReference type="Pfam" id="PF25584">
    <property type="entry name" value="zf-CCCH_RBM22"/>
    <property type="match status" value="1"/>
</dbReference>
<dbReference type="GO" id="GO:0008270">
    <property type="term" value="F:zinc ion binding"/>
    <property type="evidence" value="ECO:0007669"/>
    <property type="project" value="UniProtKB-KW"/>
</dbReference>
<keyword evidence="6" id="KW-0694">RNA-binding</keyword>
<evidence type="ECO:0000259" key="9">
    <source>
        <dbReference type="PROSITE" id="PS50103"/>
    </source>
</evidence>
<dbReference type="InterPro" id="IPR000571">
    <property type="entry name" value="Znf_CCCH"/>
</dbReference>
<protein>
    <submittedName>
        <fullName evidence="11">C3H1-type domain-containing protein</fullName>
    </submittedName>
</protein>
<dbReference type="GO" id="GO:0071007">
    <property type="term" value="C:U2-type catalytic step 2 spliceosome"/>
    <property type="evidence" value="ECO:0007669"/>
    <property type="project" value="TreeGrafter"/>
</dbReference>
<evidence type="ECO:0000313" key="11">
    <source>
        <dbReference type="WBParaSite" id="PEQ_0000682101-mRNA-1"/>
    </source>
</evidence>
<accession>A0A914RKK0</accession>
<dbReference type="GO" id="GO:0036002">
    <property type="term" value="F:pre-mRNA binding"/>
    <property type="evidence" value="ECO:0007669"/>
    <property type="project" value="TreeGrafter"/>
</dbReference>
<name>A0A914RKK0_PAREQ</name>
<dbReference type="WBParaSite" id="PEQ_0000682101-mRNA-1">
    <property type="protein sequence ID" value="PEQ_0000682101-mRNA-1"/>
    <property type="gene ID" value="PEQ_0000682101"/>
</dbReference>
<evidence type="ECO:0000256" key="5">
    <source>
        <dbReference type="ARBA" id="ARBA00022833"/>
    </source>
</evidence>
<dbReference type="GO" id="GO:0017070">
    <property type="term" value="F:U6 snRNA binding"/>
    <property type="evidence" value="ECO:0007669"/>
    <property type="project" value="TreeGrafter"/>
</dbReference>
<keyword evidence="10" id="KW-1185">Reference proteome</keyword>